<dbReference type="SMART" id="SM01034">
    <property type="entry name" value="BLUF"/>
    <property type="match status" value="1"/>
</dbReference>
<dbReference type="SUPFAM" id="SSF54975">
    <property type="entry name" value="Acylphosphatase/BLUF domain-like"/>
    <property type="match status" value="1"/>
</dbReference>
<keyword evidence="3" id="KW-1185">Reference proteome</keyword>
<gene>
    <name evidence="2" type="ORF">HRUBRA_00174</name>
</gene>
<dbReference type="InterPro" id="IPR036046">
    <property type="entry name" value="Acylphosphatase-like_dom_sf"/>
</dbReference>
<dbReference type="PROSITE" id="PS50925">
    <property type="entry name" value="BLUF"/>
    <property type="match status" value="1"/>
</dbReference>
<reference evidence="2 3" key="1">
    <citation type="journal article" date="2014" name="Genome Announc.">
        <title>Genome Sequence of Gammaproteobacterial Pseudohaliea rubra Type Strain DSM 19751, Isolated from Coastal Seawater of the Mediterranean Sea.</title>
        <authorList>
            <person name="Spring S."/>
            <person name="Fiebig A."/>
            <person name="Riedel T."/>
            <person name="Goker M."/>
            <person name="Klenk H.P."/>
        </authorList>
    </citation>
    <scope>NUCLEOTIDE SEQUENCE [LARGE SCALE GENOMIC DNA]</scope>
    <source>
        <strain evidence="2 3">DSM 19751</strain>
    </source>
</reference>
<protein>
    <recommendedName>
        <fullName evidence="1">BLUF domain-containing protein</fullName>
    </recommendedName>
</protein>
<dbReference type="Pfam" id="PF04940">
    <property type="entry name" value="BLUF"/>
    <property type="match status" value="1"/>
</dbReference>
<dbReference type="GO" id="GO:0009882">
    <property type="term" value="F:blue light photoreceptor activity"/>
    <property type="evidence" value="ECO:0007669"/>
    <property type="project" value="InterPro"/>
</dbReference>
<evidence type="ECO:0000259" key="1">
    <source>
        <dbReference type="PROSITE" id="PS50925"/>
    </source>
</evidence>
<dbReference type="STRING" id="1265313.HRUBRA_00174"/>
<name>A0A095X2Y4_9GAMM</name>
<evidence type="ECO:0000313" key="2">
    <source>
        <dbReference type="EMBL" id="KGE05229.1"/>
    </source>
</evidence>
<dbReference type="Gene3D" id="3.30.70.100">
    <property type="match status" value="1"/>
</dbReference>
<organism evidence="2 3">
    <name type="scientific">Pseudohaliea rubra DSM 19751</name>
    <dbReference type="NCBI Taxonomy" id="1265313"/>
    <lineage>
        <taxon>Bacteria</taxon>
        <taxon>Pseudomonadati</taxon>
        <taxon>Pseudomonadota</taxon>
        <taxon>Gammaproteobacteria</taxon>
        <taxon>Cellvibrionales</taxon>
        <taxon>Halieaceae</taxon>
        <taxon>Pseudohaliea</taxon>
    </lineage>
</organism>
<sequence>MPADELLQLLESARAYNGARDVTGVLLHRDNSFFQVLEGTESDVRAIFSRVNSDPRHERLEVLFDEPAQEREFADWRMGFLELDGVDVTAVEGVSDFLTRDLDPRELFTRLSRAKRLMLLFRQMC</sequence>
<dbReference type="GO" id="GO:0071949">
    <property type="term" value="F:FAD binding"/>
    <property type="evidence" value="ECO:0007669"/>
    <property type="project" value="InterPro"/>
</dbReference>
<dbReference type="eggNOG" id="COG3431">
    <property type="taxonomic scope" value="Bacteria"/>
</dbReference>
<dbReference type="EMBL" id="AUVB01000007">
    <property type="protein sequence ID" value="KGE05229.1"/>
    <property type="molecule type" value="Genomic_DNA"/>
</dbReference>
<dbReference type="InterPro" id="IPR007024">
    <property type="entry name" value="BLUF_domain"/>
</dbReference>
<proteinExistence type="predicted"/>
<dbReference type="HOGENOM" id="CLU_097099_2_0_6"/>
<comment type="caution">
    <text evidence="2">The sequence shown here is derived from an EMBL/GenBank/DDBJ whole genome shotgun (WGS) entry which is preliminary data.</text>
</comment>
<accession>A0A095X2Y4</accession>
<feature type="domain" description="BLUF" evidence="1">
    <location>
        <begin position="1"/>
        <end position="79"/>
    </location>
</feature>
<evidence type="ECO:0000313" key="3">
    <source>
        <dbReference type="Proteomes" id="UP000029640"/>
    </source>
</evidence>
<dbReference type="Proteomes" id="UP000029640">
    <property type="component" value="Unassembled WGS sequence"/>
</dbReference>
<dbReference type="AlphaFoldDB" id="A0A095X2Y4"/>